<accession>A0A8K0WIS5</accession>
<keyword evidence="2" id="KW-1185">Reference proteome</keyword>
<name>A0A8K0WIS5_9HYPO</name>
<sequence length="210" mass="24115">MTFLDWNLVESTGSELPVLGNTSCGLWVHAATFGGVIVTEKIRELCAQDGTMDIEMDRMVHFLSPDPHYGRIKTLTVLYQFEGDESLYVLNAPETFGSIHISRTGRLRTAIQRLESPYKIVAFPDVEIVAAIWGLKRMKTRSVLLDLIRFFSDKDEQGAIRMTNEFWKEDTWNGQAKTWSIYFRFTGSDKIQCVTGWEQQALEVPWCRHV</sequence>
<gene>
    <name evidence="1" type="ORF">B0I35DRAFT_181732</name>
</gene>
<evidence type="ECO:0000313" key="2">
    <source>
        <dbReference type="Proteomes" id="UP000813444"/>
    </source>
</evidence>
<evidence type="ECO:0000313" key="1">
    <source>
        <dbReference type="EMBL" id="KAH7303184.1"/>
    </source>
</evidence>
<comment type="caution">
    <text evidence="1">The sequence shown here is derived from an EMBL/GenBank/DDBJ whole genome shotgun (WGS) entry which is preliminary data.</text>
</comment>
<dbReference type="EMBL" id="JAGPNK010000038">
    <property type="protein sequence ID" value="KAH7303184.1"/>
    <property type="molecule type" value="Genomic_DNA"/>
</dbReference>
<protein>
    <submittedName>
        <fullName evidence="1">Uncharacterized protein</fullName>
    </submittedName>
</protein>
<proteinExistence type="predicted"/>
<dbReference type="AlphaFoldDB" id="A0A8K0WIS5"/>
<dbReference type="OrthoDB" id="2444812at2759"/>
<dbReference type="Proteomes" id="UP000813444">
    <property type="component" value="Unassembled WGS sequence"/>
</dbReference>
<organism evidence="1 2">
    <name type="scientific">Stachybotrys elegans</name>
    <dbReference type="NCBI Taxonomy" id="80388"/>
    <lineage>
        <taxon>Eukaryota</taxon>
        <taxon>Fungi</taxon>
        <taxon>Dikarya</taxon>
        <taxon>Ascomycota</taxon>
        <taxon>Pezizomycotina</taxon>
        <taxon>Sordariomycetes</taxon>
        <taxon>Hypocreomycetidae</taxon>
        <taxon>Hypocreales</taxon>
        <taxon>Stachybotryaceae</taxon>
        <taxon>Stachybotrys</taxon>
    </lineage>
</organism>
<reference evidence="1" key="1">
    <citation type="journal article" date="2021" name="Nat. Commun.">
        <title>Genetic determinants of endophytism in the Arabidopsis root mycobiome.</title>
        <authorList>
            <person name="Mesny F."/>
            <person name="Miyauchi S."/>
            <person name="Thiergart T."/>
            <person name="Pickel B."/>
            <person name="Atanasova L."/>
            <person name="Karlsson M."/>
            <person name="Huettel B."/>
            <person name="Barry K.W."/>
            <person name="Haridas S."/>
            <person name="Chen C."/>
            <person name="Bauer D."/>
            <person name="Andreopoulos W."/>
            <person name="Pangilinan J."/>
            <person name="LaButti K."/>
            <person name="Riley R."/>
            <person name="Lipzen A."/>
            <person name="Clum A."/>
            <person name="Drula E."/>
            <person name="Henrissat B."/>
            <person name="Kohler A."/>
            <person name="Grigoriev I.V."/>
            <person name="Martin F.M."/>
            <person name="Hacquard S."/>
        </authorList>
    </citation>
    <scope>NUCLEOTIDE SEQUENCE</scope>
    <source>
        <strain evidence="1">MPI-CAGE-CH-0235</strain>
    </source>
</reference>